<dbReference type="PANTHER" id="PTHR22883:SF23">
    <property type="entry name" value="PALMITOYLTRANSFERASE ZDHHC6"/>
    <property type="match status" value="1"/>
</dbReference>
<evidence type="ECO:0000256" key="3">
    <source>
        <dbReference type="ARBA" id="ARBA00022692"/>
    </source>
</evidence>
<feature type="transmembrane region" description="Helical" evidence="8">
    <location>
        <begin position="116"/>
        <end position="135"/>
    </location>
</feature>
<keyword evidence="2 8" id="KW-0808">Transferase</keyword>
<evidence type="ECO:0000256" key="8">
    <source>
        <dbReference type="RuleBase" id="RU079119"/>
    </source>
</evidence>
<evidence type="ECO:0000313" key="12">
    <source>
        <dbReference type="Proteomes" id="UP000192257"/>
    </source>
</evidence>
<organism evidence="11 12">
    <name type="scientific">Trypanosoma theileri</name>
    <dbReference type="NCBI Taxonomy" id="67003"/>
    <lineage>
        <taxon>Eukaryota</taxon>
        <taxon>Discoba</taxon>
        <taxon>Euglenozoa</taxon>
        <taxon>Kinetoplastea</taxon>
        <taxon>Metakinetoplastina</taxon>
        <taxon>Trypanosomatida</taxon>
        <taxon>Trypanosomatidae</taxon>
        <taxon>Trypanosoma</taxon>
    </lineage>
</organism>
<dbReference type="AlphaFoldDB" id="A0A1X0P316"/>
<dbReference type="InterPro" id="IPR001594">
    <property type="entry name" value="Palmitoyltrfase_DHHC"/>
</dbReference>
<gene>
    <name evidence="11" type="ORF">TM35_000073730</name>
</gene>
<comment type="similarity">
    <text evidence="7">Belongs to the DHHC palmitoyltransferase family. PFA5 subfamily.</text>
</comment>
<protein>
    <recommendedName>
        <fullName evidence="8">Palmitoyltransferase</fullName>
        <ecNumber evidence="8">2.3.1.225</ecNumber>
    </recommendedName>
</protein>
<keyword evidence="5 8" id="KW-0472">Membrane</keyword>
<dbReference type="GO" id="GO:0006612">
    <property type="term" value="P:protein targeting to membrane"/>
    <property type="evidence" value="ECO:0007669"/>
    <property type="project" value="TreeGrafter"/>
</dbReference>
<dbReference type="RefSeq" id="XP_028885015.1">
    <property type="nucleotide sequence ID" value="XM_029023819.1"/>
</dbReference>
<dbReference type="GO" id="GO:0019706">
    <property type="term" value="F:protein-cysteine S-palmitoyltransferase activity"/>
    <property type="evidence" value="ECO:0007669"/>
    <property type="project" value="UniProtKB-EC"/>
</dbReference>
<feature type="region of interest" description="Disordered" evidence="9">
    <location>
        <begin position="461"/>
        <end position="482"/>
    </location>
</feature>
<comment type="catalytic activity">
    <reaction evidence="8">
        <text>L-cysteinyl-[protein] + hexadecanoyl-CoA = S-hexadecanoyl-L-cysteinyl-[protein] + CoA</text>
        <dbReference type="Rhea" id="RHEA:36683"/>
        <dbReference type="Rhea" id="RHEA-COMP:10131"/>
        <dbReference type="Rhea" id="RHEA-COMP:11032"/>
        <dbReference type="ChEBI" id="CHEBI:29950"/>
        <dbReference type="ChEBI" id="CHEBI:57287"/>
        <dbReference type="ChEBI" id="CHEBI:57379"/>
        <dbReference type="ChEBI" id="CHEBI:74151"/>
        <dbReference type="EC" id="2.3.1.225"/>
    </reaction>
</comment>
<evidence type="ECO:0000256" key="5">
    <source>
        <dbReference type="ARBA" id="ARBA00023136"/>
    </source>
</evidence>
<dbReference type="Proteomes" id="UP000192257">
    <property type="component" value="Unassembled WGS sequence"/>
</dbReference>
<dbReference type="Pfam" id="PF01529">
    <property type="entry name" value="DHHC"/>
    <property type="match status" value="1"/>
</dbReference>
<dbReference type="EMBL" id="NBCO01000007">
    <property type="protein sequence ID" value="ORC90949.1"/>
    <property type="molecule type" value="Genomic_DNA"/>
</dbReference>
<comment type="domain">
    <text evidence="8">The DHHC domain is required for palmitoyltransferase activity.</text>
</comment>
<evidence type="ECO:0000256" key="1">
    <source>
        <dbReference type="ARBA" id="ARBA00004141"/>
    </source>
</evidence>
<dbReference type="GO" id="GO:0016020">
    <property type="term" value="C:membrane"/>
    <property type="evidence" value="ECO:0007669"/>
    <property type="project" value="UniProtKB-SubCell"/>
</dbReference>
<dbReference type="PANTHER" id="PTHR22883">
    <property type="entry name" value="ZINC FINGER DHHC DOMAIN CONTAINING PROTEIN"/>
    <property type="match status" value="1"/>
</dbReference>
<keyword evidence="3 8" id="KW-0812">Transmembrane</keyword>
<dbReference type="VEuPathDB" id="TriTrypDB:TM35_000073730"/>
<feature type="transmembrane region" description="Helical" evidence="8">
    <location>
        <begin position="314"/>
        <end position="336"/>
    </location>
</feature>
<evidence type="ECO:0000256" key="2">
    <source>
        <dbReference type="ARBA" id="ARBA00022679"/>
    </source>
</evidence>
<evidence type="ECO:0000256" key="7">
    <source>
        <dbReference type="ARBA" id="ARBA00038298"/>
    </source>
</evidence>
<feature type="transmembrane region" description="Helical" evidence="8">
    <location>
        <begin position="356"/>
        <end position="384"/>
    </location>
</feature>
<dbReference type="GO" id="GO:0005783">
    <property type="term" value="C:endoplasmic reticulum"/>
    <property type="evidence" value="ECO:0007669"/>
    <property type="project" value="TreeGrafter"/>
</dbReference>
<dbReference type="PROSITE" id="PS50216">
    <property type="entry name" value="DHHC"/>
    <property type="match status" value="1"/>
</dbReference>
<evidence type="ECO:0000313" key="11">
    <source>
        <dbReference type="EMBL" id="ORC90949.1"/>
    </source>
</evidence>
<accession>A0A1X0P316</accession>
<comment type="subcellular location">
    <subcellularLocation>
        <location evidence="1">Membrane</location>
        <topology evidence="1">Multi-pass membrane protein</topology>
    </subcellularLocation>
</comment>
<dbReference type="GO" id="GO:0005794">
    <property type="term" value="C:Golgi apparatus"/>
    <property type="evidence" value="ECO:0007669"/>
    <property type="project" value="TreeGrafter"/>
</dbReference>
<dbReference type="GeneID" id="39983599"/>
<proteinExistence type="inferred from homology"/>
<dbReference type="InterPro" id="IPR039859">
    <property type="entry name" value="PFA4/ZDH16/20/ERF2-like"/>
</dbReference>
<keyword evidence="6 8" id="KW-0012">Acyltransferase</keyword>
<evidence type="ECO:0000256" key="9">
    <source>
        <dbReference type="SAM" id="MobiDB-lite"/>
    </source>
</evidence>
<keyword evidence="4 8" id="KW-1133">Transmembrane helix</keyword>
<name>A0A1X0P316_9TRYP</name>
<sequence>MSGDAIPPLPKSSNPLVERNLVETSETLTDSRKSFGEGVEFSHVISTAEDYWEYCRKLDQLRCHLGEPLSPEAAELYGPTSICSNRIWLLFKWRNKKYGTVLHEPKETTVMLGPGWPMLLFNLFLLLLASVLFTASYKDEGFWEFHVVVWVLGLITVVLMFWVAMRNPGIVPRRQKKGLTTRNYVRVRVPVPMFKKLQEKNKAMSKKEEGPEMGVENVNTTEVTGIIPGWFFDDKKVTIKECNVDLNTPFVLCNSEKEKEEEGMMEMNLIYCRTCNIYRAPRTHHCSVCDCCIDELDHHCAWLGCCVGKNNYHIFFAAIISLHVMILCVLWFHFVNNLLYFLRHPYLTPHQLLKRVYYLPIVTLAISFVLGIFFSGLTVVHIYVQLKGITTVEMLGNKFKKKPFWGISPWSLGSKWKNMKYRLTPHTLPTFHSEVYYPVMVAALIEDRKLDILMQLPKEERERVKKKMQSDDNEEKISKGKE</sequence>
<feature type="transmembrane region" description="Helical" evidence="8">
    <location>
        <begin position="147"/>
        <end position="165"/>
    </location>
</feature>
<evidence type="ECO:0000256" key="6">
    <source>
        <dbReference type="ARBA" id="ARBA00023315"/>
    </source>
</evidence>
<evidence type="ECO:0000256" key="4">
    <source>
        <dbReference type="ARBA" id="ARBA00022989"/>
    </source>
</evidence>
<dbReference type="EC" id="2.3.1.225" evidence="8"/>
<reference evidence="11 12" key="1">
    <citation type="submission" date="2017-03" db="EMBL/GenBank/DDBJ databases">
        <title>An alternative strategy for trypanosome survival in the mammalian bloodstream revealed through genome and transcriptome analysis of the ubiquitous bovine parasite Trypanosoma (Megatrypanum) theileri.</title>
        <authorList>
            <person name="Kelly S."/>
            <person name="Ivens A."/>
            <person name="Mott A."/>
            <person name="O'Neill E."/>
            <person name="Emms D."/>
            <person name="Macleod O."/>
            <person name="Voorheis P."/>
            <person name="Matthews J."/>
            <person name="Matthews K."/>
            <person name="Carrington M."/>
        </authorList>
    </citation>
    <scope>NUCLEOTIDE SEQUENCE [LARGE SCALE GENOMIC DNA]</scope>
    <source>
        <strain evidence="11">Edinburgh</strain>
    </source>
</reference>
<comment type="caution">
    <text evidence="11">The sequence shown here is derived from an EMBL/GenBank/DDBJ whole genome shotgun (WGS) entry which is preliminary data.</text>
</comment>
<evidence type="ECO:0000259" key="10">
    <source>
        <dbReference type="Pfam" id="PF01529"/>
    </source>
</evidence>
<dbReference type="OrthoDB" id="4096362at2759"/>
<feature type="domain" description="Palmitoyltransferase DHHC" evidence="10">
    <location>
        <begin position="269"/>
        <end position="395"/>
    </location>
</feature>
<keyword evidence="12" id="KW-1185">Reference proteome</keyword>